<dbReference type="KEGG" id="vdi:Vdis_0232"/>
<reference evidence="2 3" key="1">
    <citation type="journal article" date="2010" name="Stand. Genomic Sci.">
        <title>Complete genome sequence of Vulcanisaeta distributa type strain (IC-017).</title>
        <authorList>
            <person name="Mavromatis K."/>
            <person name="Sikorski J."/>
            <person name="Pabst E."/>
            <person name="Teshima H."/>
            <person name="Lapidus A."/>
            <person name="Lucas S."/>
            <person name="Nolan M."/>
            <person name="Glavina Del Rio T."/>
            <person name="Cheng J.F."/>
            <person name="Bruce D."/>
            <person name="Goodwin L."/>
            <person name="Pitluck S."/>
            <person name="Liolios K."/>
            <person name="Ivanova N."/>
            <person name="Mikhailova N."/>
            <person name="Pati A."/>
            <person name="Chen A."/>
            <person name="Palaniappan K."/>
            <person name="Land M."/>
            <person name="Hauser L."/>
            <person name="Chang Y.J."/>
            <person name="Jeffries C.D."/>
            <person name="Rohde M."/>
            <person name="Spring S."/>
            <person name="Goker M."/>
            <person name="Wirth R."/>
            <person name="Woyke T."/>
            <person name="Bristow J."/>
            <person name="Eisen J.A."/>
            <person name="Markowitz V."/>
            <person name="Hugenholtz P."/>
            <person name="Klenk H.P."/>
            <person name="Kyrpides N.C."/>
        </authorList>
    </citation>
    <scope>NUCLEOTIDE SEQUENCE [LARGE SCALE GENOMIC DNA]</scope>
    <source>
        <strain evidence="3">DSM 14429 / JCM 11212 / NBRC 100878 / IC-017</strain>
    </source>
</reference>
<evidence type="ECO:0000313" key="2">
    <source>
        <dbReference type="EMBL" id="ADN49644.1"/>
    </source>
</evidence>
<organism evidence="2 3">
    <name type="scientific">Vulcanisaeta distributa (strain DSM 14429 / JCM 11212 / NBRC 100878 / IC-017)</name>
    <dbReference type="NCBI Taxonomy" id="572478"/>
    <lineage>
        <taxon>Archaea</taxon>
        <taxon>Thermoproteota</taxon>
        <taxon>Thermoprotei</taxon>
        <taxon>Thermoproteales</taxon>
        <taxon>Thermoproteaceae</taxon>
        <taxon>Vulcanisaeta</taxon>
    </lineage>
</organism>
<dbReference type="GO" id="GO:0016829">
    <property type="term" value="F:lyase activity"/>
    <property type="evidence" value="ECO:0007669"/>
    <property type="project" value="InterPro"/>
</dbReference>
<dbReference type="InterPro" id="IPR052342">
    <property type="entry name" value="MCH/BMMD"/>
</dbReference>
<dbReference type="SUPFAM" id="SSF54637">
    <property type="entry name" value="Thioesterase/thiol ester dehydrase-isomerase"/>
    <property type="match status" value="2"/>
</dbReference>
<dbReference type="Pfam" id="PF01575">
    <property type="entry name" value="MaoC_dehydratas"/>
    <property type="match status" value="1"/>
</dbReference>
<dbReference type="HOGENOM" id="CLU_067804_0_0_2"/>
<accession>E1QT52</accession>
<dbReference type="InterPro" id="IPR029069">
    <property type="entry name" value="HotDog_dom_sf"/>
</dbReference>
<dbReference type="Proteomes" id="UP000006681">
    <property type="component" value="Chromosome"/>
</dbReference>
<evidence type="ECO:0000259" key="1">
    <source>
        <dbReference type="Pfam" id="PF01575"/>
    </source>
</evidence>
<dbReference type="EMBL" id="CP002100">
    <property type="protein sequence ID" value="ADN49644.1"/>
    <property type="molecule type" value="Genomic_DNA"/>
</dbReference>
<dbReference type="eggNOG" id="arCOG00774">
    <property type="taxonomic scope" value="Archaea"/>
</dbReference>
<dbReference type="InterPro" id="IPR002539">
    <property type="entry name" value="MaoC-like_dom"/>
</dbReference>
<keyword evidence="3" id="KW-1185">Reference proteome</keyword>
<protein>
    <submittedName>
        <fullName evidence="2">MaoC domain protein dehydratase</fullName>
    </submittedName>
</protein>
<dbReference type="PANTHER" id="PTHR43664:SF1">
    <property type="entry name" value="BETA-METHYLMALYL-COA DEHYDRATASE"/>
    <property type="match status" value="1"/>
</dbReference>
<reference evidence="3" key="2">
    <citation type="journal article" date="2010" name="Stand. Genomic Sci.">
        <title>Complete genome sequence of Vulcanisaeta distributa type strain (IC-017T).</title>
        <authorList>
            <person name="Mavromatis K."/>
            <person name="Sikorski J."/>
            <person name="Pabst E."/>
            <person name="Teshima H."/>
            <person name="Lapidus A."/>
            <person name="Lucas S."/>
            <person name="Nolan M."/>
            <person name="Glavina Del Rio T."/>
            <person name="Cheng J."/>
            <person name="Bruce D."/>
            <person name="Goodwin L."/>
            <person name="Pitluck S."/>
            <person name="Liolios K."/>
            <person name="Ivanova N."/>
            <person name="Mikhailova N."/>
            <person name="Pati A."/>
            <person name="Chen A."/>
            <person name="Palaniappan K."/>
            <person name="Land M."/>
            <person name="Hauser L."/>
            <person name="Chang Y."/>
            <person name="Jeffries C."/>
            <person name="Rohde M."/>
            <person name="Spring S."/>
            <person name="Goker M."/>
            <person name="Wirth R."/>
            <person name="Woyke T."/>
            <person name="Bristow J."/>
            <person name="Eisen J."/>
            <person name="Markowitz V."/>
            <person name="Hugenholtz P."/>
            <person name="Klenk H."/>
            <person name="Kyrpides N."/>
        </authorList>
    </citation>
    <scope>NUCLEOTIDE SEQUENCE [LARGE SCALE GENOMIC DNA]</scope>
    <source>
        <strain evidence="3">DSM 14429 / JCM 11212 / NBRC 100878 / IC-017</strain>
    </source>
</reference>
<name>E1QT52_VULDI</name>
<feature type="domain" description="MaoC-like" evidence="1">
    <location>
        <begin position="208"/>
        <end position="311"/>
    </location>
</feature>
<evidence type="ECO:0000313" key="3">
    <source>
        <dbReference type="Proteomes" id="UP000006681"/>
    </source>
</evidence>
<dbReference type="AlphaFoldDB" id="E1QT52"/>
<dbReference type="PANTHER" id="PTHR43664">
    <property type="entry name" value="MONOAMINE OXIDASE-RELATED"/>
    <property type="match status" value="1"/>
</dbReference>
<gene>
    <name evidence="2" type="ordered locus">Vdis_0232</name>
</gene>
<dbReference type="Gene3D" id="3.10.129.10">
    <property type="entry name" value="Hotdog Thioesterase"/>
    <property type="match status" value="1"/>
</dbReference>
<sequence length="354" mass="40599">MIPMISAGYFGLFFEDFVVGSVVRHRPCRSVDFYDNVLWSSLTLDYTPLYLDREYASHTDFGGIIINPRFLHSLVIGIATRDTSINTMAFLGIDYERLVRPVYPGDTICVESEVVNKRESRSRPGMGIVTWVHRAYNQRGELVYEVRRSNLIYKRGESPWVKFLRGEPVGRVEARPTAASRPIDYSSIQFTQLSHEPWLGRFLEDFRPGEVIVHRLGRTVYEFDNVLSTVLSMNTATLHFDEEYMAYHDYGRPVVQGPFIVGLACGLSSMDLTMNIAADLGITELRLKSPVFHGDTLHAVSEVLSVEGSSDPRFGVITVRTRLYKDLMRVEVAEITRKITIYKKEHTPWRFIRR</sequence>
<dbReference type="InterPro" id="IPR048274">
    <property type="entry name" value="MC_hydratase"/>
</dbReference>
<dbReference type="Pfam" id="PF19315">
    <property type="entry name" value="MC_hydratase"/>
    <property type="match status" value="1"/>
</dbReference>
<proteinExistence type="predicted"/>
<dbReference type="STRING" id="572478.Vdis_0232"/>
<dbReference type="CDD" id="cd03451">
    <property type="entry name" value="FkbR2"/>
    <property type="match status" value="2"/>
</dbReference>
<dbReference type="eggNOG" id="arCOG00775">
    <property type="taxonomic scope" value="Archaea"/>
</dbReference>